<dbReference type="EMBL" id="NBSK02000008">
    <property type="protein sequence ID" value="KAJ0191419.1"/>
    <property type="molecule type" value="Genomic_DNA"/>
</dbReference>
<proteinExistence type="predicted"/>
<comment type="caution">
    <text evidence="2">The sequence shown here is derived from an EMBL/GenBank/DDBJ whole genome shotgun (WGS) entry which is preliminary data.</text>
</comment>
<keyword evidence="3" id="KW-1185">Reference proteome</keyword>
<evidence type="ECO:0000256" key="1">
    <source>
        <dbReference type="SAM" id="MobiDB-lite"/>
    </source>
</evidence>
<feature type="compositionally biased region" description="Polar residues" evidence="1">
    <location>
        <begin position="1"/>
        <end position="12"/>
    </location>
</feature>
<accession>A0A9R1WY32</accession>
<organism evidence="2 3">
    <name type="scientific">Lactuca sativa</name>
    <name type="common">Garden lettuce</name>
    <dbReference type="NCBI Taxonomy" id="4236"/>
    <lineage>
        <taxon>Eukaryota</taxon>
        <taxon>Viridiplantae</taxon>
        <taxon>Streptophyta</taxon>
        <taxon>Embryophyta</taxon>
        <taxon>Tracheophyta</taxon>
        <taxon>Spermatophyta</taxon>
        <taxon>Magnoliopsida</taxon>
        <taxon>eudicotyledons</taxon>
        <taxon>Gunneridae</taxon>
        <taxon>Pentapetalae</taxon>
        <taxon>asterids</taxon>
        <taxon>campanulids</taxon>
        <taxon>Asterales</taxon>
        <taxon>Asteraceae</taxon>
        <taxon>Cichorioideae</taxon>
        <taxon>Cichorieae</taxon>
        <taxon>Lactucinae</taxon>
        <taxon>Lactuca</taxon>
    </lineage>
</organism>
<evidence type="ECO:0000313" key="3">
    <source>
        <dbReference type="Proteomes" id="UP000235145"/>
    </source>
</evidence>
<dbReference type="AlphaFoldDB" id="A0A9R1WY32"/>
<feature type="compositionally biased region" description="Polar residues" evidence="1">
    <location>
        <begin position="20"/>
        <end position="42"/>
    </location>
</feature>
<reference evidence="2 3" key="1">
    <citation type="journal article" date="2017" name="Nat. Commun.">
        <title>Genome assembly with in vitro proximity ligation data and whole-genome triplication in lettuce.</title>
        <authorList>
            <person name="Reyes-Chin-Wo S."/>
            <person name="Wang Z."/>
            <person name="Yang X."/>
            <person name="Kozik A."/>
            <person name="Arikit S."/>
            <person name="Song C."/>
            <person name="Xia L."/>
            <person name="Froenicke L."/>
            <person name="Lavelle D.O."/>
            <person name="Truco M.J."/>
            <person name="Xia R."/>
            <person name="Zhu S."/>
            <person name="Xu C."/>
            <person name="Xu H."/>
            <person name="Xu X."/>
            <person name="Cox K."/>
            <person name="Korf I."/>
            <person name="Meyers B.C."/>
            <person name="Michelmore R.W."/>
        </authorList>
    </citation>
    <scope>NUCLEOTIDE SEQUENCE [LARGE SCALE GENOMIC DNA]</scope>
    <source>
        <strain evidence="3">cv. Salinas</strain>
        <tissue evidence="2">Seedlings</tissue>
    </source>
</reference>
<dbReference type="Proteomes" id="UP000235145">
    <property type="component" value="Unassembled WGS sequence"/>
</dbReference>
<gene>
    <name evidence="2" type="ORF">LSAT_V11C800449780</name>
</gene>
<evidence type="ECO:0000313" key="2">
    <source>
        <dbReference type="EMBL" id="KAJ0191419.1"/>
    </source>
</evidence>
<protein>
    <submittedName>
        <fullName evidence="2">Uncharacterized protein</fullName>
    </submittedName>
</protein>
<feature type="region of interest" description="Disordered" evidence="1">
    <location>
        <begin position="1"/>
        <end position="44"/>
    </location>
</feature>
<name>A0A9R1WY32_LACSA</name>
<sequence>MKPDSNTSSSPFYSFAPKVSRTTSSFSNGKMTTSSAGSSFNGGSIWRNKKVIKCKCGDVYGGSYGFYKWMDEELDREMEMSNT</sequence>